<organism evidence="2 3">
    <name type="scientific">Daphnia magna</name>
    <dbReference type="NCBI Taxonomy" id="35525"/>
    <lineage>
        <taxon>Eukaryota</taxon>
        <taxon>Metazoa</taxon>
        <taxon>Ecdysozoa</taxon>
        <taxon>Arthropoda</taxon>
        <taxon>Crustacea</taxon>
        <taxon>Branchiopoda</taxon>
        <taxon>Diplostraca</taxon>
        <taxon>Cladocera</taxon>
        <taxon>Anomopoda</taxon>
        <taxon>Daphniidae</taxon>
        <taxon>Daphnia</taxon>
    </lineage>
</organism>
<evidence type="ECO:0000256" key="1">
    <source>
        <dbReference type="ARBA" id="ARBA00023002"/>
    </source>
</evidence>
<dbReference type="PANTHER" id="PTHR43157:SF31">
    <property type="entry name" value="PHOSPHATIDYLINOSITOL-GLYCAN BIOSYNTHESIS CLASS F PROTEIN"/>
    <property type="match status" value="1"/>
</dbReference>
<dbReference type="PANTHER" id="PTHR43157">
    <property type="entry name" value="PHOSPHATIDYLINOSITOL-GLYCAN BIOSYNTHESIS CLASS F PROTEIN-RELATED"/>
    <property type="match status" value="1"/>
</dbReference>
<dbReference type="STRING" id="35525.A0A164S1S0"/>
<dbReference type="AlphaFoldDB" id="A0A164S1S0"/>
<sequence>MNKQPNSMGEIDFNDLNSEKHYDPAKAYEQSKLANVLFTRELAKRLEGTGVTVNALHPGIVDTNIARHMDFVNSCNCAESHVAPQALDDDAARKLFITSLRWTRLH</sequence>
<dbReference type="Proteomes" id="UP000076858">
    <property type="component" value="Unassembled WGS sequence"/>
</dbReference>
<dbReference type="GO" id="GO:0016491">
    <property type="term" value="F:oxidoreductase activity"/>
    <property type="evidence" value="ECO:0007669"/>
    <property type="project" value="UniProtKB-KW"/>
</dbReference>
<dbReference type="Pfam" id="PF00106">
    <property type="entry name" value="adh_short"/>
    <property type="match status" value="1"/>
</dbReference>
<keyword evidence="3" id="KW-1185">Reference proteome</keyword>
<reference evidence="2 3" key="1">
    <citation type="submission" date="2016-03" db="EMBL/GenBank/DDBJ databases">
        <title>EvidentialGene: Evidence-directed Construction of Genes on Genomes.</title>
        <authorList>
            <person name="Gilbert D.G."/>
            <person name="Choi J.-H."/>
            <person name="Mockaitis K."/>
            <person name="Colbourne J."/>
            <person name="Pfrender M."/>
        </authorList>
    </citation>
    <scope>NUCLEOTIDE SEQUENCE [LARGE SCALE GENOMIC DNA]</scope>
    <source>
        <strain evidence="2 3">Xinb3</strain>
        <tissue evidence="2">Complete organism</tissue>
    </source>
</reference>
<proteinExistence type="predicted"/>
<accession>A0A164S1S0</accession>
<name>A0A164S1S0_9CRUS</name>
<gene>
    <name evidence="2" type="ORF">APZ42_026637</name>
</gene>
<keyword evidence="1" id="KW-0560">Oxidoreductase</keyword>
<dbReference type="InterPro" id="IPR036291">
    <property type="entry name" value="NAD(P)-bd_dom_sf"/>
</dbReference>
<dbReference type="Gene3D" id="3.40.50.720">
    <property type="entry name" value="NAD(P)-binding Rossmann-like Domain"/>
    <property type="match status" value="1"/>
</dbReference>
<dbReference type="OrthoDB" id="191139at2759"/>
<evidence type="ECO:0000313" key="2">
    <source>
        <dbReference type="EMBL" id="KZS09158.1"/>
    </source>
</evidence>
<protein>
    <submittedName>
        <fullName evidence="2">Retinol dehydrogenase 13</fullName>
    </submittedName>
</protein>
<dbReference type="EMBL" id="LRGB01002101">
    <property type="protein sequence ID" value="KZS09158.1"/>
    <property type="molecule type" value="Genomic_DNA"/>
</dbReference>
<dbReference type="InterPro" id="IPR002347">
    <property type="entry name" value="SDR_fam"/>
</dbReference>
<evidence type="ECO:0000313" key="3">
    <source>
        <dbReference type="Proteomes" id="UP000076858"/>
    </source>
</evidence>
<comment type="caution">
    <text evidence="2">The sequence shown here is derived from an EMBL/GenBank/DDBJ whole genome shotgun (WGS) entry which is preliminary data.</text>
</comment>
<dbReference type="PRINTS" id="PR01167">
    <property type="entry name" value="INSADHFAMILY"/>
</dbReference>
<dbReference type="SUPFAM" id="SSF51735">
    <property type="entry name" value="NAD(P)-binding Rossmann-fold domains"/>
    <property type="match status" value="1"/>
</dbReference>